<feature type="chain" id="PRO_5028920489" evidence="2">
    <location>
        <begin position="31"/>
        <end position="152"/>
    </location>
</feature>
<feature type="compositionally biased region" description="Basic and acidic residues" evidence="1">
    <location>
        <begin position="35"/>
        <end position="67"/>
    </location>
</feature>
<sequence>MTAKIRTAAKTLTSAAVALVLGVAAIGATAQPRPDINRNDPRYDHRDDRRDDHRYDRRDDHRDMDRRHDHRRSNPPGHARYDHYPRGAGPDHRWNRGDRIPPAYRTRSYVVEDWRGHRLSSPPRGYQWVQYGGDYLLVAIATGVIASMILTN</sequence>
<feature type="compositionally biased region" description="Basic and acidic residues" evidence="1">
    <location>
        <begin position="79"/>
        <end position="99"/>
    </location>
</feature>
<protein>
    <submittedName>
        <fullName evidence="3">RcnB family protein</fullName>
    </submittedName>
</protein>
<keyword evidence="4" id="KW-1185">Reference proteome</keyword>
<evidence type="ECO:0000313" key="4">
    <source>
        <dbReference type="Proteomes" id="UP000516028"/>
    </source>
</evidence>
<dbReference type="KEGG" id="daer:H9K75_16360"/>
<dbReference type="Gene3D" id="3.10.450.160">
    <property type="entry name" value="inner membrane protein cigr"/>
    <property type="match status" value="1"/>
</dbReference>
<organism evidence="3 4">
    <name type="scientific">Diaphorobacter aerolatus</name>
    <dbReference type="NCBI Taxonomy" id="1288495"/>
    <lineage>
        <taxon>Bacteria</taxon>
        <taxon>Pseudomonadati</taxon>
        <taxon>Pseudomonadota</taxon>
        <taxon>Betaproteobacteria</taxon>
        <taxon>Burkholderiales</taxon>
        <taxon>Comamonadaceae</taxon>
        <taxon>Diaphorobacter</taxon>
    </lineage>
</organism>
<dbReference type="EMBL" id="CP060783">
    <property type="protein sequence ID" value="QNP47739.1"/>
    <property type="molecule type" value="Genomic_DNA"/>
</dbReference>
<reference evidence="3 4" key="1">
    <citation type="submission" date="2020-08" db="EMBL/GenBank/DDBJ databases">
        <title>Genome sequence of Diaphorobacter aerolatus KACC 16536T.</title>
        <authorList>
            <person name="Hyun D.-W."/>
            <person name="Bae J.-W."/>
        </authorList>
    </citation>
    <scope>NUCLEOTIDE SEQUENCE [LARGE SCALE GENOMIC DNA]</scope>
    <source>
        <strain evidence="3 4">KACC 16536</strain>
    </source>
</reference>
<name>A0A7H0GHH3_9BURK</name>
<dbReference type="InterPro" id="IPR024572">
    <property type="entry name" value="RcnB"/>
</dbReference>
<keyword evidence="2" id="KW-0732">Signal</keyword>
<proteinExistence type="predicted"/>
<evidence type="ECO:0000313" key="3">
    <source>
        <dbReference type="EMBL" id="QNP47739.1"/>
    </source>
</evidence>
<dbReference type="RefSeq" id="WP_187723419.1">
    <property type="nucleotide sequence ID" value="NZ_CP060783.1"/>
</dbReference>
<dbReference type="AlphaFoldDB" id="A0A7H0GHH3"/>
<feature type="signal peptide" evidence="2">
    <location>
        <begin position="1"/>
        <end position="30"/>
    </location>
</feature>
<dbReference type="Proteomes" id="UP000516028">
    <property type="component" value="Chromosome"/>
</dbReference>
<evidence type="ECO:0000256" key="2">
    <source>
        <dbReference type="SAM" id="SignalP"/>
    </source>
</evidence>
<accession>A0A7H0GHH3</accession>
<gene>
    <name evidence="3" type="ORF">H9K75_16360</name>
</gene>
<dbReference type="Pfam" id="PF11776">
    <property type="entry name" value="RcnB"/>
    <property type="match status" value="1"/>
</dbReference>
<feature type="region of interest" description="Disordered" evidence="1">
    <location>
        <begin position="31"/>
        <end position="99"/>
    </location>
</feature>
<evidence type="ECO:0000256" key="1">
    <source>
        <dbReference type="SAM" id="MobiDB-lite"/>
    </source>
</evidence>